<dbReference type="AlphaFoldDB" id="A0A378KE14"/>
<name>A0A378KE14_9GAMM</name>
<evidence type="ECO:0000313" key="1">
    <source>
        <dbReference type="EMBL" id="STX81396.1"/>
    </source>
</evidence>
<evidence type="ECO:0000313" key="2">
    <source>
        <dbReference type="EMBL" id="STX81462.1"/>
    </source>
</evidence>
<keyword evidence="3" id="KW-1185">Reference proteome</keyword>
<evidence type="ECO:0000313" key="3">
    <source>
        <dbReference type="Proteomes" id="UP000254794"/>
    </source>
</evidence>
<dbReference type="EMBL" id="UGOD01000004">
    <property type="protein sequence ID" value="STX81462.1"/>
    <property type="molecule type" value="Genomic_DNA"/>
</dbReference>
<dbReference type="EMBL" id="UGOD01000004">
    <property type="protein sequence ID" value="STX81396.1"/>
    <property type="molecule type" value="Genomic_DNA"/>
</dbReference>
<protein>
    <submittedName>
        <fullName evidence="2">Uncharacterized protein</fullName>
    </submittedName>
</protein>
<proteinExistence type="predicted"/>
<accession>A0A378KE14</accession>
<gene>
    <name evidence="1" type="ORF">NCTC13316_03267</name>
    <name evidence="2" type="ORF">NCTC13316_03335</name>
</gene>
<dbReference type="Proteomes" id="UP000254794">
    <property type="component" value="Unassembled WGS sequence"/>
</dbReference>
<sequence>MQTTSEVTLIWIKHIIAKLTAWINAVGHDGLNEVSKRSLGAGLQGRNPGFTLFHPGYISNSNLYIAN</sequence>
<reference evidence="2 3" key="1">
    <citation type="submission" date="2018-06" db="EMBL/GenBank/DDBJ databases">
        <authorList>
            <consortium name="Pathogen Informatics"/>
            <person name="Doyle S."/>
        </authorList>
    </citation>
    <scope>NUCLEOTIDE SEQUENCE [LARGE SCALE GENOMIC DNA]</scope>
    <source>
        <strain evidence="2 3">NCTC13316</strain>
    </source>
</reference>
<organism evidence="2 3">
    <name type="scientific">Legionella busanensis</name>
    <dbReference type="NCBI Taxonomy" id="190655"/>
    <lineage>
        <taxon>Bacteria</taxon>
        <taxon>Pseudomonadati</taxon>
        <taxon>Pseudomonadota</taxon>
        <taxon>Gammaproteobacteria</taxon>
        <taxon>Legionellales</taxon>
        <taxon>Legionellaceae</taxon>
        <taxon>Legionella</taxon>
    </lineage>
</organism>